<dbReference type="InterPro" id="IPR016454">
    <property type="entry name" value="Cysteine_dSase"/>
</dbReference>
<dbReference type="InterPro" id="IPR015421">
    <property type="entry name" value="PyrdxlP-dep_Trfase_major"/>
</dbReference>
<dbReference type="CDD" id="cd06453">
    <property type="entry name" value="SufS_like"/>
    <property type="match status" value="1"/>
</dbReference>
<name>A0ABQ5JJZ8_9LACO</name>
<accession>A0ABQ5JJZ8</accession>
<dbReference type="Gene3D" id="3.90.1150.10">
    <property type="entry name" value="Aspartate Aminotransferase, domain 1"/>
    <property type="match status" value="1"/>
</dbReference>
<evidence type="ECO:0000313" key="9">
    <source>
        <dbReference type="Proteomes" id="UP001055149"/>
    </source>
</evidence>
<organism evidence="8 9">
    <name type="scientific">Ligilactobacillus pabuli</name>
    <dbReference type="NCBI Taxonomy" id="2886039"/>
    <lineage>
        <taxon>Bacteria</taxon>
        <taxon>Bacillati</taxon>
        <taxon>Bacillota</taxon>
        <taxon>Bacilli</taxon>
        <taxon>Lactobacillales</taxon>
        <taxon>Lactobacillaceae</taxon>
        <taxon>Ligilactobacillus</taxon>
    </lineage>
</organism>
<dbReference type="SUPFAM" id="SSF53383">
    <property type="entry name" value="PLP-dependent transferases"/>
    <property type="match status" value="1"/>
</dbReference>
<evidence type="ECO:0000313" key="8">
    <source>
        <dbReference type="EMBL" id="GKS82392.1"/>
    </source>
</evidence>
<dbReference type="InterPro" id="IPR015424">
    <property type="entry name" value="PyrdxlP-dep_Trfase"/>
</dbReference>
<keyword evidence="5" id="KW-0663">Pyridoxal phosphate</keyword>
<evidence type="ECO:0000259" key="7">
    <source>
        <dbReference type="Pfam" id="PF00266"/>
    </source>
</evidence>
<evidence type="ECO:0000256" key="5">
    <source>
        <dbReference type="ARBA" id="ARBA00022898"/>
    </source>
</evidence>
<dbReference type="Gene3D" id="3.40.640.10">
    <property type="entry name" value="Type I PLP-dependent aspartate aminotransferase-like (Major domain)"/>
    <property type="match status" value="1"/>
</dbReference>
<protein>
    <recommendedName>
        <fullName evidence="3">cysteine desulfurase</fullName>
        <ecNumber evidence="3">2.8.1.7</ecNumber>
    </recommendedName>
</protein>
<evidence type="ECO:0000256" key="3">
    <source>
        <dbReference type="ARBA" id="ARBA00012239"/>
    </source>
</evidence>
<dbReference type="InterPro" id="IPR015422">
    <property type="entry name" value="PyrdxlP-dep_Trfase_small"/>
</dbReference>
<dbReference type="Proteomes" id="UP001055149">
    <property type="component" value="Unassembled WGS sequence"/>
</dbReference>
<evidence type="ECO:0000256" key="2">
    <source>
        <dbReference type="ARBA" id="ARBA00010447"/>
    </source>
</evidence>
<dbReference type="PANTHER" id="PTHR43586">
    <property type="entry name" value="CYSTEINE DESULFURASE"/>
    <property type="match status" value="1"/>
</dbReference>
<evidence type="ECO:0000256" key="6">
    <source>
        <dbReference type="ARBA" id="ARBA00050776"/>
    </source>
</evidence>
<evidence type="ECO:0000256" key="1">
    <source>
        <dbReference type="ARBA" id="ARBA00001933"/>
    </source>
</evidence>
<comment type="cofactor">
    <cofactor evidence="1">
        <name>pyridoxal 5'-phosphate</name>
        <dbReference type="ChEBI" id="CHEBI:597326"/>
    </cofactor>
</comment>
<comment type="caution">
    <text evidence="8">The sequence shown here is derived from an EMBL/GenBank/DDBJ whole genome shotgun (WGS) entry which is preliminary data.</text>
</comment>
<comment type="similarity">
    <text evidence="2">Belongs to the class-V pyridoxal-phosphate-dependent aminotransferase family. Csd subfamily.</text>
</comment>
<reference evidence="8" key="1">
    <citation type="journal article" date="2022" name="Int. J. Syst. Evol. Microbiol.">
        <title>A novel species of lactic acid bacteria, Ligilactobacillus pabuli sp. nov., isolated from alfalfa silage.</title>
        <authorList>
            <person name="Tohno M."/>
            <person name="Tanizawa Y."/>
            <person name="Sawada H."/>
            <person name="Sakamoto M."/>
            <person name="Ohkuma M."/>
            <person name="Kobayashi H."/>
        </authorList>
    </citation>
    <scope>NUCLEOTIDE SEQUENCE</scope>
    <source>
        <strain evidence="8">AF129</strain>
    </source>
</reference>
<keyword evidence="4" id="KW-0808">Transferase</keyword>
<dbReference type="Pfam" id="PF00266">
    <property type="entry name" value="Aminotran_5"/>
    <property type="match status" value="1"/>
</dbReference>
<dbReference type="InterPro" id="IPR010970">
    <property type="entry name" value="Cys_dSase_SufS"/>
</dbReference>
<dbReference type="NCBIfam" id="TIGR01979">
    <property type="entry name" value="sufS"/>
    <property type="match status" value="1"/>
</dbReference>
<dbReference type="InterPro" id="IPR000192">
    <property type="entry name" value="Aminotrans_V_dom"/>
</dbReference>
<feature type="domain" description="Aminotransferase class V" evidence="7">
    <location>
        <begin position="25"/>
        <end position="396"/>
    </location>
</feature>
<keyword evidence="9" id="KW-1185">Reference proteome</keyword>
<sequence>MGKKMNNWRADFPILAQKVNDEPLVYLDNAATTQKPLAVLQTVRDFYENDNANIHRGVHTLAQRATERYEQVRQKVTDFIHGNDWHEVVFTKGTTEALNWVAASYGATHVKAGDEIVLSYLEHHSNLVPWQQLAKKVGAKLKYIELTADGQLDLQSAADLITDRTAIVALCHASNVMGVVNPIQAVSQLAHAHGAVMVVDGAQAVPHLPVDVQELGADFYAFSGHKMLAPTGVGVLWGKLALLNEMPPLEFGGEMIANVGLYETDFKEVPYKFEGGTQNIAGVIGLGAAIDYLQAIGLEQITKHEQELISYVLPQLQAIDGLEIYGPQDPSLRTGILSFNLTGLHPHDLASALDMDGVAVRAGHHCAQPLMNYLGVSATARASFYLYNTKEDADLLIKAILDAKEFFLNGSC</sequence>
<comment type="catalytic activity">
    <reaction evidence="6">
        <text>(sulfur carrier)-H + L-cysteine = (sulfur carrier)-SH + L-alanine</text>
        <dbReference type="Rhea" id="RHEA:43892"/>
        <dbReference type="Rhea" id="RHEA-COMP:14737"/>
        <dbReference type="Rhea" id="RHEA-COMP:14739"/>
        <dbReference type="ChEBI" id="CHEBI:29917"/>
        <dbReference type="ChEBI" id="CHEBI:35235"/>
        <dbReference type="ChEBI" id="CHEBI:57972"/>
        <dbReference type="ChEBI" id="CHEBI:64428"/>
        <dbReference type="EC" id="2.8.1.7"/>
    </reaction>
</comment>
<dbReference type="PANTHER" id="PTHR43586:SF8">
    <property type="entry name" value="CYSTEINE DESULFURASE 1, CHLOROPLASTIC"/>
    <property type="match status" value="1"/>
</dbReference>
<proteinExistence type="inferred from homology"/>
<gene>
    <name evidence="8" type="ORF">LPAF129_20780</name>
</gene>
<dbReference type="RefSeq" id="WP_244056973.1">
    <property type="nucleotide sequence ID" value="NZ_BQXH01000031.1"/>
</dbReference>
<dbReference type="PIRSF" id="PIRSF005572">
    <property type="entry name" value="NifS"/>
    <property type="match status" value="1"/>
</dbReference>
<evidence type="ECO:0000256" key="4">
    <source>
        <dbReference type="ARBA" id="ARBA00022679"/>
    </source>
</evidence>
<dbReference type="EMBL" id="BQXH01000031">
    <property type="protein sequence ID" value="GKS82392.1"/>
    <property type="molecule type" value="Genomic_DNA"/>
</dbReference>
<dbReference type="EC" id="2.8.1.7" evidence="3"/>